<reference evidence="7 8" key="1">
    <citation type="submission" date="2021-01" db="EMBL/GenBank/DDBJ databases">
        <title>Genomic Encyclopedia of Type Strains, Phase IV (KMG-IV): sequencing the most valuable type-strain genomes for metagenomic binning, comparative biology and taxonomic classification.</title>
        <authorList>
            <person name="Goeker M."/>
        </authorList>
    </citation>
    <scope>NUCLEOTIDE SEQUENCE [LARGE SCALE GENOMIC DNA]</scope>
    <source>
        <strain evidence="7 8">DSM 25879</strain>
    </source>
</reference>
<dbReference type="PROSITE" id="PS51462">
    <property type="entry name" value="NUDIX"/>
    <property type="match status" value="1"/>
</dbReference>
<dbReference type="SUPFAM" id="SSF55811">
    <property type="entry name" value="Nudix"/>
    <property type="match status" value="1"/>
</dbReference>
<dbReference type="PROSITE" id="PS00893">
    <property type="entry name" value="NUDIX_BOX"/>
    <property type="match status" value="1"/>
</dbReference>
<evidence type="ECO:0000256" key="5">
    <source>
        <dbReference type="ARBA" id="ARBA00022842"/>
    </source>
</evidence>
<evidence type="ECO:0000259" key="6">
    <source>
        <dbReference type="PROSITE" id="PS51462"/>
    </source>
</evidence>
<comment type="similarity">
    <text evidence="2">Belongs to the Nudix hydrolase family.</text>
</comment>
<comment type="caution">
    <text evidence="7">The sequence shown here is derived from an EMBL/GenBank/DDBJ whole genome shotgun (WGS) entry which is preliminary data.</text>
</comment>
<dbReference type="RefSeq" id="WP_204413959.1">
    <property type="nucleotide sequence ID" value="NZ_JAFBED010000002.1"/>
</dbReference>
<dbReference type="CDD" id="cd18886">
    <property type="entry name" value="NUDIX_MutT_Nudt1"/>
    <property type="match status" value="1"/>
</dbReference>
<dbReference type="Proteomes" id="UP000737402">
    <property type="component" value="Unassembled WGS sequence"/>
</dbReference>
<dbReference type="InterPro" id="IPR000086">
    <property type="entry name" value="NUDIX_hydrolase_dom"/>
</dbReference>
<evidence type="ECO:0000256" key="4">
    <source>
        <dbReference type="ARBA" id="ARBA00022801"/>
    </source>
</evidence>
<dbReference type="InterPro" id="IPR020084">
    <property type="entry name" value="NUDIX_hydrolase_CS"/>
</dbReference>
<organism evidence="7 8">
    <name type="scientific">Sutcliffiella tianshenii</name>
    <dbReference type="NCBI Taxonomy" id="1463404"/>
    <lineage>
        <taxon>Bacteria</taxon>
        <taxon>Bacillati</taxon>
        <taxon>Bacillota</taxon>
        <taxon>Bacilli</taxon>
        <taxon>Bacillales</taxon>
        <taxon>Bacillaceae</taxon>
        <taxon>Sutcliffiella</taxon>
    </lineage>
</organism>
<keyword evidence="3" id="KW-0479">Metal-binding</keyword>
<comment type="cofactor">
    <cofactor evidence="1">
        <name>Mg(2+)</name>
        <dbReference type="ChEBI" id="CHEBI:18420"/>
    </cofactor>
</comment>
<dbReference type="PANTHER" id="PTHR43758">
    <property type="entry name" value="7,8-DIHYDRO-8-OXOGUANINE TRIPHOSPHATASE"/>
    <property type="match status" value="1"/>
</dbReference>
<evidence type="ECO:0000256" key="1">
    <source>
        <dbReference type="ARBA" id="ARBA00001946"/>
    </source>
</evidence>
<dbReference type="InterPro" id="IPR015797">
    <property type="entry name" value="NUDIX_hydrolase-like_dom_sf"/>
</dbReference>
<dbReference type="Pfam" id="PF00293">
    <property type="entry name" value="NUDIX"/>
    <property type="match status" value="1"/>
</dbReference>
<evidence type="ECO:0000256" key="2">
    <source>
        <dbReference type="ARBA" id="ARBA00005582"/>
    </source>
</evidence>
<keyword evidence="5" id="KW-0460">Magnesium</keyword>
<evidence type="ECO:0000313" key="7">
    <source>
        <dbReference type="EMBL" id="MBM7619133.1"/>
    </source>
</evidence>
<dbReference type="Gene3D" id="3.90.79.10">
    <property type="entry name" value="Nucleoside Triphosphate Pyrophosphohydrolase"/>
    <property type="match status" value="1"/>
</dbReference>
<dbReference type="EMBL" id="JAFBED010000002">
    <property type="protein sequence ID" value="MBM7619133.1"/>
    <property type="molecule type" value="Genomic_DNA"/>
</dbReference>
<dbReference type="PANTHER" id="PTHR43758:SF2">
    <property type="entry name" value="OXIDIZED PURINE NUCLEOSIDE TRIPHOSPHATE HYDROLASE"/>
    <property type="match status" value="1"/>
</dbReference>
<feature type="domain" description="Nudix hydrolase" evidence="6">
    <location>
        <begin position="1"/>
        <end position="123"/>
    </location>
</feature>
<dbReference type="EC" id="3.6.1.55" evidence="7"/>
<dbReference type="GO" id="GO:0035539">
    <property type="term" value="F:8-oxo-7,8-dihydrodeoxyguanosine triphosphate pyrophosphatase activity"/>
    <property type="evidence" value="ECO:0007669"/>
    <property type="project" value="UniProtKB-EC"/>
</dbReference>
<protein>
    <submittedName>
        <fullName evidence="7">8-oxo-dGTP diphosphatase</fullName>
        <ecNumber evidence="7">3.6.1.55</ecNumber>
    </submittedName>
</protein>
<accession>A0ABS2NX94</accession>
<proteinExistence type="inferred from homology"/>
<gene>
    <name evidence="7" type="ORF">JOC95_000982</name>
</gene>
<keyword evidence="4 7" id="KW-0378">Hydrolase</keyword>
<keyword evidence="8" id="KW-1185">Reference proteome</keyword>
<sequence length="169" mass="19075">MELPYTICFIKREDSILLLFRNKAPNKGKWNGVGGKIEKDETPYQAVYRETLEETGLLIKDLTFRGIVSWNNRGGMYVFTGTKIEGTLLEGPEGRLEWKKLDWIKTSDQVVSNMSIFLPEVLGAEPPKEHAFTYSVDGKIMDYNLKQLSSSIIQSAQKETSFDSVGSAN</sequence>
<evidence type="ECO:0000256" key="3">
    <source>
        <dbReference type="ARBA" id="ARBA00022723"/>
    </source>
</evidence>
<evidence type="ECO:0000313" key="8">
    <source>
        <dbReference type="Proteomes" id="UP000737402"/>
    </source>
</evidence>
<name>A0ABS2NX94_9BACI</name>